<comment type="caution">
    <text evidence="2">The sequence shown here is derived from an EMBL/GenBank/DDBJ whole genome shotgun (WGS) entry which is preliminary data.</text>
</comment>
<dbReference type="InterPro" id="IPR006674">
    <property type="entry name" value="HD_domain"/>
</dbReference>
<dbReference type="InterPro" id="IPR003607">
    <property type="entry name" value="HD/PDEase_dom"/>
</dbReference>
<dbReference type="Pfam" id="PF01966">
    <property type="entry name" value="HD"/>
    <property type="match status" value="1"/>
</dbReference>
<dbReference type="InterPro" id="IPR051094">
    <property type="entry name" value="Diverse_Catalytic_Enzymes"/>
</dbReference>
<dbReference type="Proteomes" id="UP000597877">
    <property type="component" value="Unassembled WGS sequence"/>
</dbReference>
<dbReference type="PROSITE" id="PS51831">
    <property type="entry name" value="HD"/>
    <property type="match status" value="1"/>
</dbReference>
<dbReference type="SMART" id="SM00471">
    <property type="entry name" value="HDc"/>
    <property type="match status" value="1"/>
</dbReference>
<dbReference type="PANTHER" id="PTHR35795:SF1">
    <property type="entry name" value="BIS(5'-NUCLEOSYL)-TETRAPHOSPHATASE, SYMMETRICAL"/>
    <property type="match status" value="1"/>
</dbReference>
<proteinExistence type="predicted"/>
<organism evidence="2 3">
    <name type="scientific">Eubacterium segne</name>
    <dbReference type="NCBI Taxonomy" id="2763045"/>
    <lineage>
        <taxon>Bacteria</taxon>
        <taxon>Bacillati</taxon>
        <taxon>Bacillota</taxon>
        <taxon>Clostridia</taxon>
        <taxon>Eubacteriales</taxon>
        <taxon>Eubacteriaceae</taxon>
        <taxon>Eubacterium</taxon>
    </lineage>
</organism>
<gene>
    <name evidence="2" type="ORF">H8S00_11670</name>
</gene>
<sequence length="401" mass="47047">MPHYNDLSKELQERILDDRKNHRDNPYAFSNEDVLRRNMSHDKNKLLRPAFVRDCEKIMHLPMYNRYADKTQVFSLYKNDDISRRSSHVQLVSRIARNIGSLLGLNTDLIESISLGHDIGHTPFGHAGERKLNELYFGSTGRYFNHNVHSVRVLDKIFPQNLSMQTLDGILCHNGEMELEKYMPRKYADFKIFDEKVEECYKDMDANRRLVPATLEACVMRISDIIAYLGKDRQDAQKLGLFEKEPDFFGGKIGNTNAEIINNMIVNIVENSYGKNYLKMDKDYFEAFSQGKKENYEMIYGNVKVGKVYEEEINPMMEEIYLRLLKDAKSHNKESVLYKHHIAYVKKMTGYYSDADYEENTPDDIVVDYIASMTDDYFVDLYKYLFPKGKHEVKYIGYFNE</sequence>
<dbReference type="RefSeq" id="WP_021952569.1">
    <property type="nucleotide sequence ID" value="NZ_JACOOZ010000009.1"/>
</dbReference>
<dbReference type="PANTHER" id="PTHR35795">
    <property type="entry name" value="SLR1885 PROTEIN"/>
    <property type="match status" value="1"/>
</dbReference>
<keyword evidence="3" id="KW-1185">Reference proteome</keyword>
<accession>A0ABR7F4T7</accession>
<evidence type="ECO:0000313" key="3">
    <source>
        <dbReference type="Proteomes" id="UP000597877"/>
    </source>
</evidence>
<evidence type="ECO:0000259" key="1">
    <source>
        <dbReference type="PROSITE" id="PS51831"/>
    </source>
</evidence>
<name>A0ABR7F4T7_9FIRM</name>
<dbReference type="Gene3D" id="1.10.3210.10">
    <property type="entry name" value="Hypothetical protein af1432"/>
    <property type="match status" value="1"/>
</dbReference>
<dbReference type="EMBL" id="JACOOZ010000009">
    <property type="protein sequence ID" value="MBC5668628.1"/>
    <property type="molecule type" value="Genomic_DNA"/>
</dbReference>
<protein>
    <submittedName>
        <fullName evidence="2">HD domain-containing protein</fullName>
    </submittedName>
</protein>
<evidence type="ECO:0000313" key="2">
    <source>
        <dbReference type="EMBL" id="MBC5668628.1"/>
    </source>
</evidence>
<reference evidence="2 3" key="1">
    <citation type="submission" date="2020-08" db="EMBL/GenBank/DDBJ databases">
        <title>Genome public.</title>
        <authorList>
            <person name="Liu C."/>
            <person name="Sun Q."/>
        </authorList>
    </citation>
    <scope>NUCLEOTIDE SEQUENCE [LARGE SCALE GENOMIC DNA]</scope>
    <source>
        <strain evidence="2 3">BX4</strain>
    </source>
</reference>
<dbReference type="SUPFAM" id="SSF109604">
    <property type="entry name" value="HD-domain/PDEase-like"/>
    <property type="match status" value="1"/>
</dbReference>
<feature type="domain" description="HD" evidence="1">
    <location>
        <begin position="85"/>
        <end position="229"/>
    </location>
</feature>
<dbReference type="CDD" id="cd00077">
    <property type="entry name" value="HDc"/>
    <property type="match status" value="1"/>
</dbReference>